<dbReference type="InterPro" id="IPR029016">
    <property type="entry name" value="GAF-like_dom_sf"/>
</dbReference>
<dbReference type="RefSeq" id="WP_285967824.1">
    <property type="nucleotide sequence ID" value="NZ_CP127294.1"/>
</dbReference>
<feature type="domain" description="GAF" evidence="1">
    <location>
        <begin position="11"/>
        <end position="71"/>
    </location>
</feature>
<sequence length="118" mass="12807">MIHRSAAEHRRSPQGRLLSRYGFEHVLAVPLIRDGRMFGMITLSGRTGRPVFGGPEQQVADRLARFVAVALTNAGAYEATAGLAGFEEKVALKTASRVAEMRTTRLGDDVTIQVPGSR</sequence>
<dbReference type="KEGG" id="acab:QRX50_37625"/>
<organism evidence="2 3">
    <name type="scientific">Amycolatopsis carbonis</name>
    <dbReference type="NCBI Taxonomy" id="715471"/>
    <lineage>
        <taxon>Bacteria</taxon>
        <taxon>Bacillati</taxon>
        <taxon>Actinomycetota</taxon>
        <taxon>Actinomycetes</taxon>
        <taxon>Pseudonocardiales</taxon>
        <taxon>Pseudonocardiaceae</taxon>
        <taxon>Amycolatopsis</taxon>
    </lineage>
</organism>
<evidence type="ECO:0000313" key="2">
    <source>
        <dbReference type="EMBL" id="WIX77082.1"/>
    </source>
</evidence>
<dbReference type="SUPFAM" id="SSF55781">
    <property type="entry name" value="GAF domain-like"/>
    <property type="match status" value="1"/>
</dbReference>
<keyword evidence="3" id="KW-1185">Reference proteome</keyword>
<gene>
    <name evidence="2" type="ORF">QRX50_37625</name>
</gene>
<reference evidence="2 3" key="1">
    <citation type="submission" date="2023-06" db="EMBL/GenBank/DDBJ databases">
        <authorList>
            <person name="Oyuntsetseg B."/>
            <person name="Kim S.B."/>
        </authorList>
    </citation>
    <scope>NUCLEOTIDE SEQUENCE [LARGE SCALE GENOMIC DNA]</scope>
    <source>
        <strain evidence="2 3">2-15</strain>
    </source>
</reference>
<proteinExistence type="predicted"/>
<evidence type="ECO:0000313" key="3">
    <source>
        <dbReference type="Proteomes" id="UP001236014"/>
    </source>
</evidence>
<dbReference type="Pfam" id="PF01590">
    <property type="entry name" value="GAF"/>
    <property type="match status" value="1"/>
</dbReference>
<accession>A0A9Y2MVT9</accession>
<dbReference type="InterPro" id="IPR003018">
    <property type="entry name" value="GAF"/>
</dbReference>
<dbReference type="EMBL" id="CP127294">
    <property type="protein sequence ID" value="WIX77082.1"/>
    <property type="molecule type" value="Genomic_DNA"/>
</dbReference>
<name>A0A9Y2MVT9_9PSEU</name>
<protein>
    <submittedName>
        <fullName evidence="2">GAF domain-containing protein</fullName>
    </submittedName>
</protein>
<dbReference type="Proteomes" id="UP001236014">
    <property type="component" value="Chromosome"/>
</dbReference>
<dbReference type="AlphaFoldDB" id="A0A9Y2MVT9"/>
<evidence type="ECO:0000259" key="1">
    <source>
        <dbReference type="Pfam" id="PF01590"/>
    </source>
</evidence>
<dbReference type="Gene3D" id="3.30.450.40">
    <property type="match status" value="1"/>
</dbReference>